<protein>
    <recommendedName>
        <fullName evidence="3">Oxidoreductase</fullName>
    </recommendedName>
</protein>
<comment type="caution">
    <text evidence="1">The sequence shown here is derived from an EMBL/GenBank/DDBJ whole genome shotgun (WGS) entry which is preliminary data.</text>
</comment>
<dbReference type="Gene3D" id="3.30.360.10">
    <property type="entry name" value="Dihydrodipicolinate Reductase, domain 2"/>
    <property type="match status" value="1"/>
</dbReference>
<accession>A0ABS7C447</accession>
<sequence>TLRRLKQEAIVPDLPQPTTNQDKSFIDAILGRHEVLVPGEFALKVVKLSEMIYQAAGYVPDAALIQEEETA</sequence>
<dbReference type="EMBL" id="JAHZIK010000412">
    <property type="protein sequence ID" value="MBW7455693.1"/>
    <property type="molecule type" value="Genomic_DNA"/>
</dbReference>
<reference evidence="1 2" key="1">
    <citation type="submission" date="2021-07" db="EMBL/GenBank/DDBJ databases">
        <title>Paenibacillus radiodurans sp. nov., isolated from the southeastern edge of Tengger Desert.</title>
        <authorList>
            <person name="Zhang G."/>
        </authorList>
    </citation>
    <scope>NUCLEOTIDE SEQUENCE [LARGE SCALE GENOMIC DNA]</scope>
    <source>
        <strain evidence="1 2">CCM 7311</strain>
    </source>
</reference>
<name>A0ABS7C447_9BACL</name>
<gene>
    <name evidence="1" type="ORF">K0U00_16830</name>
</gene>
<evidence type="ECO:0008006" key="3">
    <source>
        <dbReference type="Google" id="ProtNLM"/>
    </source>
</evidence>
<evidence type="ECO:0000313" key="2">
    <source>
        <dbReference type="Proteomes" id="UP001519887"/>
    </source>
</evidence>
<proteinExistence type="predicted"/>
<organism evidence="1 2">
    <name type="scientific">Paenibacillus sepulcri</name>
    <dbReference type="NCBI Taxonomy" id="359917"/>
    <lineage>
        <taxon>Bacteria</taxon>
        <taxon>Bacillati</taxon>
        <taxon>Bacillota</taxon>
        <taxon>Bacilli</taxon>
        <taxon>Bacillales</taxon>
        <taxon>Paenibacillaceae</taxon>
        <taxon>Paenibacillus</taxon>
    </lineage>
</organism>
<dbReference type="Proteomes" id="UP001519887">
    <property type="component" value="Unassembled WGS sequence"/>
</dbReference>
<keyword evidence="2" id="KW-1185">Reference proteome</keyword>
<evidence type="ECO:0000313" key="1">
    <source>
        <dbReference type="EMBL" id="MBW7455693.1"/>
    </source>
</evidence>
<feature type="non-terminal residue" evidence="1">
    <location>
        <position position="1"/>
    </location>
</feature>